<feature type="domain" description="Bacterial surface antigen (D15)" evidence="3">
    <location>
        <begin position="183"/>
        <end position="284"/>
    </location>
</feature>
<organism evidence="4 5">
    <name type="scientific">Prymnesium parvum</name>
    <name type="common">Toxic golden alga</name>
    <dbReference type="NCBI Taxonomy" id="97485"/>
    <lineage>
        <taxon>Eukaryota</taxon>
        <taxon>Haptista</taxon>
        <taxon>Haptophyta</taxon>
        <taxon>Prymnesiophyceae</taxon>
        <taxon>Prymnesiales</taxon>
        <taxon>Prymnesiaceae</taxon>
        <taxon>Prymnesium</taxon>
    </lineage>
</organism>
<proteinExistence type="predicted"/>
<dbReference type="InterPro" id="IPR000184">
    <property type="entry name" value="Bac_surfAg_D15"/>
</dbReference>
<reference evidence="4 5" key="1">
    <citation type="journal article" date="2024" name="Science">
        <title>Giant polyketide synthase enzymes in the biosynthesis of giant marine polyether toxins.</title>
        <authorList>
            <person name="Fallon T.R."/>
            <person name="Shende V.V."/>
            <person name="Wierzbicki I.H."/>
            <person name="Pendleton A.L."/>
            <person name="Watervoot N.F."/>
            <person name="Auber R.P."/>
            <person name="Gonzalez D.J."/>
            <person name="Wisecaver J.H."/>
            <person name="Moore B.S."/>
        </authorList>
    </citation>
    <scope>NUCLEOTIDE SEQUENCE [LARGE SCALE GENOMIC DNA]</scope>
    <source>
        <strain evidence="4 5">12B1</strain>
    </source>
</reference>
<keyword evidence="5" id="KW-1185">Reference proteome</keyword>
<gene>
    <name evidence="4" type="ORF">AB1Y20_016321</name>
</gene>
<evidence type="ECO:0000256" key="1">
    <source>
        <dbReference type="ARBA" id="ARBA00004370"/>
    </source>
</evidence>
<accession>A0AB34IDU6</accession>
<keyword evidence="2" id="KW-0472">Membrane</keyword>
<dbReference type="Proteomes" id="UP001515480">
    <property type="component" value="Unassembled WGS sequence"/>
</dbReference>
<evidence type="ECO:0000313" key="5">
    <source>
        <dbReference type="Proteomes" id="UP001515480"/>
    </source>
</evidence>
<evidence type="ECO:0000313" key="4">
    <source>
        <dbReference type="EMBL" id="KAL1496365.1"/>
    </source>
</evidence>
<evidence type="ECO:0000256" key="2">
    <source>
        <dbReference type="ARBA" id="ARBA00023136"/>
    </source>
</evidence>
<dbReference type="GO" id="GO:0019867">
    <property type="term" value="C:outer membrane"/>
    <property type="evidence" value="ECO:0007669"/>
    <property type="project" value="InterPro"/>
</dbReference>
<dbReference type="Gene3D" id="2.40.160.50">
    <property type="entry name" value="membrane protein fhac: a member of the omp85/tpsb transporter family"/>
    <property type="match status" value="1"/>
</dbReference>
<evidence type="ECO:0000259" key="3">
    <source>
        <dbReference type="Pfam" id="PF01103"/>
    </source>
</evidence>
<dbReference type="Pfam" id="PF01103">
    <property type="entry name" value="Omp85"/>
    <property type="match status" value="1"/>
</dbReference>
<name>A0AB34IDU6_PRYPA</name>
<dbReference type="EMBL" id="JBGBPQ010000029">
    <property type="protein sequence ID" value="KAL1496365.1"/>
    <property type="molecule type" value="Genomic_DNA"/>
</dbReference>
<dbReference type="AlphaFoldDB" id="A0AB34IDU6"/>
<sequence>MRANVFQQVSAAALVEKDELPFAQAGAEVDLSGQLAAGTRFEVGAAANFVPLPHAEGALGWFDLPVLVRCKFSRGAPRLANAKALMAGADVQLSHSLPISIAGCRSLNFWRLACTGRVGVPLVRASPRRTQDGPSPSRRRVLHVGADEATEGGVREARLVELRDETVAGAMLGKVLASLRAGQLNVKTRAVLASDGLPIYETEPLGGQRTVRGYDIAELGRANSVIAGTIELGIPLASDNMAFSLFADAASGAVLRDRGVLGVSGGAAVGFGLKYGPIRFDVTLNADGKPKMNVGMAHD</sequence>
<comment type="subcellular location">
    <subcellularLocation>
        <location evidence="1">Membrane</location>
    </subcellularLocation>
</comment>
<protein>
    <recommendedName>
        <fullName evidence="3">Bacterial surface antigen (D15) domain-containing protein</fullName>
    </recommendedName>
</protein>
<comment type="caution">
    <text evidence="4">The sequence shown here is derived from an EMBL/GenBank/DDBJ whole genome shotgun (WGS) entry which is preliminary data.</text>
</comment>